<dbReference type="PANTHER" id="PTHR38098:SF1">
    <property type="entry name" value="LPS-ASSEMBLY LIPOPROTEIN LPTE"/>
    <property type="match status" value="1"/>
</dbReference>
<evidence type="ECO:0000256" key="3">
    <source>
        <dbReference type="ARBA" id="ARBA00023139"/>
    </source>
</evidence>
<keyword evidence="1 6" id="KW-0732">Signal</keyword>
<dbReference type="GO" id="GO:0015920">
    <property type="term" value="P:lipopolysaccharide transport"/>
    <property type="evidence" value="ECO:0007669"/>
    <property type="project" value="TreeGrafter"/>
</dbReference>
<keyword evidence="5 6" id="KW-0449">Lipoprotein</keyword>
<evidence type="ECO:0000256" key="7">
    <source>
        <dbReference type="SAM" id="MobiDB-lite"/>
    </source>
</evidence>
<dbReference type="GO" id="GO:0001530">
    <property type="term" value="F:lipopolysaccharide binding"/>
    <property type="evidence" value="ECO:0007669"/>
    <property type="project" value="TreeGrafter"/>
</dbReference>
<feature type="region of interest" description="Disordered" evidence="7">
    <location>
        <begin position="176"/>
        <end position="203"/>
    </location>
</feature>
<evidence type="ECO:0000313" key="9">
    <source>
        <dbReference type="Proteomes" id="UP000198784"/>
    </source>
</evidence>
<keyword evidence="4 6" id="KW-0998">Cell outer membrane</keyword>
<evidence type="ECO:0000313" key="8">
    <source>
        <dbReference type="EMBL" id="SFP20279.1"/>
    </source>
</evidence>
<evidence type="ECO:0000256" key="6">
    <source>
        <dbReference type="HAMAP-Rule" id="MF_01186"/>
    </source>
</evidence>
<dbReference type="GO" id="GO:0043165">
    <property type="term" value="P:Gram-negative-bacterium-type cell outer membrane assembly"/>
    <property type="evidence" value="ECO:0007669"/>
    <property type="project" value="UniProtKB-UniRule"/>
</dbReference>
<dbReference type="Gene3D" id="3.30.160.150">
    <property type="entry name" value="Lipoprotein like domain"/>
    <property type="match status" value="1"/>
</dbReference>
<comment type="subcellular location">
    <subcellularLocation>
        <location evidence="6">Cell outer membrane</location>
        <topology evidence="6">Lipid-anchor</topology>
    </subcellularLocation>
</comment>
<dbReference type="AlphaFoldDB" id="A0A1I5NES3"/>
<dbReference type="Pfam" id="PF04390">
    <property type="entry name" value="LptE"/>
    <property type="match status" value="1"/>
</dbReference>
<reference evidence="9" key="1">
    <citation type="submission" date="2016-10" db="EMBL/GenBank/DDBJ databases">
        <authorList>
            <person name="Varghese N."/>
            <person name="Submissions S."/>
        </authorList>
    </citation>
    <scope>NUCLEOTIDE SEQUENCE [LARGE SCALE GENOMIC DNA]</scope>
    <source>
        <strain evidence="9">DSM 17834</strain>
    </source>
</reference>
<proteinExistence type="inferred from homology"/>
<dbReference type="STRING" id="289003.SAMN05216190_106131"/>
<dbReference type="GO" id="GO:1990351">
    <property type="term" value="C:transporter complex"/>
    <property type="evidence" value="ECO:0007669"/>
    <property type="project" value="TreeGrafter"/>
</dbReference>
<comment type="subunit">
    <text evidence="6">Component of the lipopolysaccharide transport and assembly complex. Interacts with LptD.</text>
</comment>
<dbReference type="Proteomes" id="UP000198784">
    <property type="component" value="Unassembled WGS sequence"/>
</dbReference>
<dbReference type="InterPro" id="IPR007485">
    <property type="entry name" value="LPS_assembly_LptE"/>
</dbReference>
<organism evidence="8 9">
    <name type="scientific">Pseudomonas borbori</name>
    <dbReference type="NCBI Taxonomy" id="289003"/>
    <lineage>
        <taxon>Bacteria</taxon>
        <taxon>Pseudomonadati</taxon>
        <taxon>Pseudomonadota</taxon>
        <taxon>Gammaproteobacteria</taxon>
        <taxon>Pseudomonadales</taxon>
        <taxon>Pseudomonadaceae</taxon>
        <taxon>Pseudomonas</taxon>
    </lineage>
</organism>
<keyword evidence="3 6" id="KW-0564">Palmitate</keyword>
<dbReference type="PANTHER" id="PTHR38098">
    <property type="entry name" value="LPS-ASSEMBLY LIPOPROTEIN LPTE"/>
    <property type="match status" value="1"/>
</dbReference>
<comment type="function">
    <text evidence="6">Together with LptD, is involved in the assembly of lipopolysaccharide (LPS) at the surface of the outer membrane. Required for the proper assembly of LptD. Binds LPS and may serve as the LPS recognition site at the outer membrane.</text>
</comment>
<gene>
    <name evidence="6" type="primary">lptE</name>
    <name evidence="8" type="ORF">SAMN05216190_106131</name>
</gene>
<accession>A0A1I5NES3</accession>
<dbReference type="OrthoDB" id="5612114at2"/>
<name>A0A1I5NES3_9PSED</name>
<dbReference type="EMBL" id="FOWX01000006">
    <property type="protein sequence ID" value="SFP20279.1"/>
    <property type="molecule type" value="Genomic_DNA"/>
</dbReference>
<evidence type="ECO:0000256" key="1">
    <source>
        <dbReference type="ARBA" id="ARBA00022729"/>
    </source>
</evidence>
<dbReference type="GO" id="GO:0009279">
    <property type="term" value="C:cell outer membrane"/>
    <property type="evidence" value="ECO:0007669"/>
    <property type="project" value="UniProtKB-SubCell"/>
</dbReference>
<comment type="similarity">
    <text evidence="6">Belongs to the LptE lipoprotein family.</text>
</comment>
<dbReference type="HAMAP" id="MF_01186">
    <property type="entry name" value="LPS_assembly_LptE"/>
    <property type="match status" value="1"/>
</dbReference>
<keyword evidence="2 6" id="KW-0472">Membrane</keyword>
<sequence>MMKRNLLVIGLAALLGACGFQLRGTGDVEFALKELDVSARNAYGDTVKQVREVLQDNGVRVHPGAAYRLVLSDEQENQRTASYTSSARTAEYELTLTLDYEIRGAQNLLLTSNQLEAQNFYAQDGNNLVGSDQEAAQLRSEMRRELVQQLVQRLRQVTPAQLDQLQQSAAAKAEAEAEALEAARQREAAQPQQSPVQLPTPSQ</sequence>
<evidence type="ECO:0000256" key="2">
    <source>
        <dbReference type="ARBA" id="ARBA00023136"/>
    </source>
</evidence>
<dbReference type="PROSITE" id="PS51257">
    <property type="entry name" value="PROKAR_LIPOPROTEIN"/>
    <property type="match status" value="1"/>
</dbReference>
<evidence type="ECO:0000256" key="5">
    <source>
        <dbReference type="ARBA" id="ARBA00023288"/>
    </source>
</evidence>
<protein>
    <recommendedName>
        <fullName evidence="6">LPS-assembly lipoprotein LptE</fullName>
    </recommendedName>
</protein>
<keyword evidence="9" id="KW-1185">Reference proteome</keyword>
<evidence type="ECO:0000256" key="4">
    <source>
        <dbReference type="ARBA" id="ARBA00023237"/>
    </source>
</evidence>
<dbReference type="RefSeq" id="WP_090498993.1">
    <property type="nucleotide sequence ID" value="NZ_FOWX01000006.1"/>
</dbReference>